<dbReference type="CDD" id="cd06262">
    <property type="entry name" value="metallo-hydrolase-like_MBL-fold"/>
    <property type="match status" value="1"/>
</dbReference>
<dbReference type="GO" id="GO:0046872">
    <property type="term" value="F:metal ion binding"/>
    <property type="evidence" value="ECO:0007669"/>
    <property type="project" value="UniProtKB-KW"/>
</dbReference>
<dbReference type="AlphaFoldDB" id="A0A9D2KK60"/>
<evidence type="ECO:0000256" key="2">
    <source>
        <dbReference type="ARBA" id="ARBA00022723"/>
    </source>
</evidence>
<evidence type="ECO:0000259" key="5">
    <source>
        <dbReference type="SMART" id="SM00849"/>
    </source>
</evidence>
<dbReference type="PANTHER" id="PTHR46233:SF3">
    <property type="entry name" value="HYDROXYACYLGLUTATHIONE HYDROLASE GLOC"/>
    <property type="match status" value="1"/>
</dbReference>
<dbReference type="Proteomes" id="UP000824225">
    <property type="component" value="Unassembled WGS sequence"/>
</dbReference>
<sequence>MPVLTFPFGPLEANAYLLHNGRDAVVADPPDDPARVLDIIRDNHLTLRAILLTHLHFDHAGGCAAMSAATGLPARVGREDWDLRDTLLSGGMLFGLPPVPAFKADPLEPGPVPAGTWGSLNCTVLHVPGHSPGSLCYYFPEEKALLAGDVIFYRSVGRTDLPGGDFDTLCRSLRSAVYTLPPDTVIYPGHGEPTTVGSEAASNPFCPA</sequence>
<dbReference type="InterPro" id="IPR036866">
    <property type="entry name" value="RibonucZ/Hydroxyglut_hydro"/>
</dbReference>
<dbReference type="Gene3D" id="3.60.15.10">
    <property type="entry name" value="Ribonuclease Z/Hydroxyacylglutathione hydrolase-like"/>
    <property type="match status" value="1"/>
</dbReference>
<organism evidence="6 7">
    <name type="scientific">Candidatus Mailhella merdigallinarum</name>
    <dbReference type="NCBI Taxonomy" id="2838658"/>
    <lineage>
        <taxon>Bacteria</taxon>
        <taxon>Pseudomonadati</taxon>
        <taxon>Thermodesulfobacteriota</taxon>
        <taxon>Desulfovibrionia</taxon>
        <taxon>Desulfovibrionales</taxon>
        <taxon>Desulfovibrionaceae</taxon>
        <taxon>Mailhella</taxon>
    </lineage>
</organism>
<evidence type="ECO:0000256" key="1">
    <source>
        <dbReference type="ARBA" id="ARBA00001947"/>
    </source>
</evidence>
<comment type="caution">
    <text evidence="6">The sequence shown here is derived from an EMBL/GenBank/DDBJ whole genome shotgun (WGS) entry which is preliminary data.</text>
</comment>
<dbReference type="InterPro" id="IPR051453">
    <property type="entry name" value="MBL_Glyoxalase_II"/>
</dbReference>
<dbReference type="InterPro" id="IPR001279">
    <property type="entry name" value="Metallo-B-lactamas"/>
</dbReference>
<evidence type="ECO:0000313" key="6">
    <source>
        <dbReference type="EMBL" id="HJA07800.1"/>
    </source>
</evidence>
<dbReference type="EMBL" id="DXAN01000003">
    <property type="protein sequence ID" value="HJA07800.1"/>
    <property type="molecule type" value="Genomic_DNA"/>
</dbReference>
<evidence type="ECO:0000256" key="4">
    <source>
        <dbReference type="ARBA" id="ARBA00022833"/>
    </source>
</evidence>
<dbReference type="PANTHER" id="PTHR46233">
    <property type="entry name" value="HYDROXYACYLGLUTATHIONE HYDROLASE GLOC"/>
    <property type="match status" value="1"/>
</dbReference>
<reference evidence="6" key="2">
    <citation type="submission" date="2021-04" db="EMBL/GenBank/DDBJ databases">
        <authorList>
            <person name="Gilroy R."/>
        </authorList>
    </citation>
    <scope>NUCLEOTIDE SEQUENCE</scope>
    <source>
        <strain evidence="6">CHK186-16707</strain>
    </source>
</reference>
<keyword evidence="4" id="KW-0862">Zinc</keyword>
<dbReference type="GO" id="GO:0016787">
    <property type="term" value="F:hydrolase activity"/>
    <property type="evidence" value="ECO:0007669"/>
    <property type="project" value="UniProtKB-KW"/>
</dbReference>
<reference evidence="6" key="1">
    <citation type="journal article" date="2021" name="PeerJ">
        <title>Extensive microbial diversity within the chicken gut microbiome revealed by metagenomics and culture.</title>
        <authorList>
            <person name="Gilroy R."/>
            <person name="Ravi A."/>
            <person name="Getino M."/>
            <person name="Pursley I."/>
            <person name="Horton D.L."/>
            <person name="Alikhan N.F."/>
            <person name="Baker D."/>
            <person name="Gharbi K."/>
            <person name="Hall N."/>
            <person name="Watson M."/>
            <person name="Adriaenssens E.M."/>
            <person name="Foster-Nyarko E."/>
            <person name="Jarju S."/>
            <person name="Secka A."/>
            <person name="Antonio M."/>
            <person name="Oren A."/>
            <person name="Chaudhuri R.R."/>
            <person name="La Ragione R."/>
            <person name="Hildebrand F."/>
            <person name="Pallen M.J."/>
        </authorList>
    </citation>
    <scope>NUCLEOTIDE SEQUENCE</scope>
    <source>
        <strain evidence="6">CHK186-16707</strain>
    </source>
</reference>
<evidence type="ECO:0000256" key="3">
    <source>
        <dbReference type="ARBA" id="ARBA00022801"/>
    </source>
</evidence>
<feature type="domain" description="Metallo-beta-lactamase" evidence="5">
    <location>
        <begin position="12"/>
        <end position="190"/>
    </location>
</feature>
<keyword evidence="3" id="KW-0378">Hydrolase</keyword>
<comment type="cofactor">
    <cofactor evidence="1">
        <name>Zn(2+)</name>
        <dbReference type="ChEBI" id="CHEBI:29105"/>
    </cofactor>
</comment>
<dbReference type="SMART" id="SM00849">
    <property type="entry name" value="Lactamase_B"/>
    <property type="match status" value="1"/>
</dbReference>
<dbReference type="SUPFAM" id="SSF56281">
    <property type="entry name" value="Metallo-hydrolase/oxidoreductase"/>
    <property type="match status" value="1"/>
</dbReference>
<keyword evidence="2" id="KW-0479">Metal-binding</keyword>
<gene>
    <name evidence="6" type="ORF">H9962_01205</name>
</gene>
<protein>
    <submittedName>
        <fullName evidence="6">MBL fold metallo-hydrolase</fullName>
    </submittedName>
</protein>
<dbReference type="Pfam" id="PF00753">
    <property type="entry name" value="Lactamase_B"/>
    <property type="match status" value="1"/>
</dbReference>
<evidence type="ECO:0000313" key="7">
    <source>
        <dbReference type="Proteomes" id="UP000824225"/>
    </source>
</evidence>
<name>A0A9D2KK60_9BACT</name>
<accession>A0A9D2KK60</accession>
<proteinExistence type="predicted"/>